<dbReference type="Pfam" id="PF14622">
    <property type="entry name" value="Ribonucleas_3_3"/>
    <property type="match status" value="1"/>
</dbReference>
<keyword evidence="7 15" id="KW-0507">mRNA processing</keyword>
<dbReference type="Gene3D" id="3.30.160.20">
    <property type="match status" value="1"/>
</dbReference>
<dbReference type="PANTHER" id="PTHR11207:SF0">
    <property type="entry name" value="RIBONUCLEASE 3"/>
    <property type="match status" value="1"/>
</dbReference>
<dbReference type="GO" id="GO:0006397">
    <property type="term" value="P:mRNA processing"/>
    <property type="evidence" value="ECO:0007669"/>
    <property type="project" value="UniProtKB-UniRule"/>
</dbReference>
<dbReference type="NCBIfam" id="TIGR02191">
    <property type="entry name" value="RNaseIII"/>
    <property type="match status" value="1"/>
</dbReference>
<organism evidence="19 20">
    <name type="scientific">'Catharanthus roseus' aster yellows phytoplasma</name>
    <dbReference type="NCBI Taxonomy" id="1193712"/>
    <lineage>
        <taxon>Bacteria</taxon>
        <taxon>Bacillati</taxon>
        <taxon>Mycoplasmatota</taxon>
        <taxon>Mollicutes</taxon>
        <taxon>Acholeplasmatales</taxon>
        <taxon>Acholeplasmataceae</taxon>
        <taxon>Candidatus Phytoplasma</taxon>
        <taxon>16SrI (Aster yellows group)</taxon>
    </lineage>
</organism>
<dbReference type="CDD" id="cd10845">
    <property type="entry name" value="DSRM_RNAse_III_family"/>
    <property type="match status" value="1"/>
</dbReference>
<keyword evidence="12 15" id="KW-0378">Hydrolase</keyword>
<comment type="subcellular location">
    <subcellularLocation>
        <location evidence="2 15">Cytoplasm</location>
    </subcellularLocation>
</comment>
<evidence type="ECO:0000256" key="16">
    <source>
        <dbReference type="SAM" id="MobiDB-lite"/>
    </source>
</evidence>
<evidence type="ECO:0000256" key="3">
    <source>
        <dbReference type="ARBA" id="ARBA00010183"/>
    </source>
</evidence>
<dbReference type="GO" id="GO:0042802">
    <property type="term" value="F:identical protein binding"/>
    <property type="evidence" value="ECO:0007669"/>
    <property type="project" value="UniProtKB-ARBA"/>
</dbReference>
<dbReference type="FunFam" id="3.30.160.20:FF:000003">
    <property type="entry name" value="Ribonuclease 3"/>
    <property type="match status" value="1"/>
</dbReference>
<comment type="subunit">
    <text evidence="4 15">Homodimer.</text>
</comment>
<dbReference type="PROSITE" id="PS50142">
    <property type="entry name" value="RNASE_3_2"/>
    <property type="match status" value="1"/>
</dbReference>
<comment type="cofactor">
    <cofactor evidence="15">
        <name>Mg(2+)</name>
        <dbReference type="ChEBI" id="CHEBI:18420"/>
    </cofactor>
</comment>
<name>A0A4P6MDS3_9MOLU</name>
<feature type="binding site" evidence="15">
    <location>
        <position position="45"/>
    </location>
    <ligand>
        <name>Mg(2+)</name>
        <dbReference type="ChEBI" id="CHEBI:18420"/>
    </ligand>
</feature>
<evidence type="ECO:0000256" key="8">
    <source>
        <dbReference type="ARBA" id="ARBA00022694"/>
    </source>
</evidence>
<keyword evidence="11 15" id="KW-0255">Endonuclease</keyword>
<dbReference type="GO" id="GO:0046872">
    <property type="term" value="F:metal ion binding"/>
    <property type="evidence" value="ECO:0007669"/>
    <property type="project" value="UniProtKB-KW"/>
</dbReference>
<dbReference type="SMART" id="SM00535">
    <property type="entry name" value="RIBOc"/>
    <property type="match status" value="1"/>
</dbReference>
<dbReference type="CDD" id="cd00593">
    <property type="entry name" value="RIBOc"/>
    <property type="match status" value="1"/>
</dbReference>
<keyword evidence="14 15" id="KW-0694">RNA-binding</keyword>
<dbReference type="GO" id="GO:0019843">
    <property type="term" value="F:rRNA binding"/>
    <property type="evidence" value="ECO:0007669"/>
    <property type="project" value="UniProtKB-KW"/>
</dbReference>
<proteinExistence type="inferred from homology"/>
<dbReference type="GO" id="GO:0003725">
    <property type="term" value="F:double-stranded RNA binding"/>
    <property type="evidence" value="ECO:0007669"/>
    <property type="project" value="TreeGrafter"/>
</dbReference>
<comment type="similarity">
    <text evidence="3">Belongs to the ribonuclease III family.</text>
</comment>
<sequence length="238" mass="26836">MKNIQTLFQTLNITPQNLSLYKQALTHSSYSNEQNPPQEDNERLEFLGDAIVGLLMADYLYSQSKEDEGIMTKKRAQAVCERSLTIYAQNIELQNYLLLGKGEKNKDFNAKSIMADTFEALFGAIYLDLGYLTAKKVFHNIVLPHLAKTIYIIDFKTQLQEIVQSEKKTIQYKIVQEQGPAHSKNFVAEVYLEKNLLGTGEGSTKKAAEQKAAQQALSKVAKPKDLLNNKGGKEKELQ</sequence>
<dbReference type="GO" id="GO:0006364">
    <property type="term" value="P:rRNA processing"/>
    <property type="evidence" value="ECO:0007669"/>
    <property type="project" value="UniProtKB-UniRule"/>
</dbReference>
<reference evidence="19 20" key="1">
    <citation type="submission" date="2019-02" db="EMBL/GenBank/DDBJ databases">
        <title>Draft Genome Sequence of Maize Bushy Stunt-like Phytoplasma group 16SrI-B (Aster yellows) in South Africa.</title>
        <authorList>
            <person name="Coetzee B."/>
            <person name="Douglas-Smit N."/>
            <person name="Maree H.J."/>
            <person name="Burger J.T."/>
            <person name="Kruger K."/>
            <person name="Pietersen G."/>
        </authorList>
    </citation>
    <scope>NUCLEOTIDE SEQUENCE [LARGE SCALE GENOMIC DNA]</scope>
    <source>
        <strain evidence="19 20">De Villa</strain>
    </source>
</reference>
<dbReference type="EC" id="3.1.26.3" evidence="15"/>
<dbReference type="Gene3D" id="1.10.1520.10">
    <property type="entry name" value="Ribonuclease III domain"/>
    <property type="match status" value="1"/>
</dbReference>
<evidence type="ECO:0000313" key="19">
    <source>
        <dbReference type="EMBL" id="QBF23745.1"/>
    </source>
</evidence>
<feature type="compositionally biased region" description="Basic and acidic residues" evidence="16">
    <location>
        <begin position="222"/>
        <end position="238"/>
    </location>
</feature>
<feature type="binding site" evidence="15">
    <location>
        <position position="116"/>
    </location>
    <ligand>
        <name>Mg(2+)</name>
        <dbReference type="ChEBI" id="CHEBI:18420"/>
    </ligand>
</feature>
<dbReference type="SMART" id="SM00358">
    <property type="entry name" value="DSRM"/>
    <property type="match status" value="1"/>
</dbReference>
<dbReference type="Pfam" id="PF00035">
    <property type="entry name" value="dsrm"/>
    <property type="match status" value="1"/>
</dbReference>
<comment type="function">
    <text evidence="15">Digests double-stranded RNA. Involved in the processing of primary rRNA transcript to yield the immediate precursors to the large and small rRNAs (23S and 16S). Processes some mRNAs, and tRNAs when they are encoded in the rRNA operon. Processes pre-crRNA and tracrRNA of type II CRISPR loci if present in the organism.</text>
</comment>
<protein>
    <recommendedName>
        <fullName evidence="15">Ribonuclease 3</fullName>
        <ecNumber evidence="15">3.1.26.3</ecNumber>
    </recommendedName>
    <alternativeName>
        <fullName evidence="15">Ribonuclease III</fullName>
        <shortName evidence="15">RNase III</shortName>
    </alternativeName>
</protein>
<evidence type="ECO:0000256" key="11">
    <source>
        <dbReference type="ARBA" id="ARBA00022759"/>
    </source>
</evidence>
<evidence type="ECO:0000256" key="5">
    <source>
        <dbReference type="ARBA" id="ARBA00022490"/>
    </source>
</evidence>
<evidence type="ECO:0000256" key="1">
    <source>
        <dbReference type="ARBA" id="ARBA00000109"/>
    </source>
</evidence>
<dbReference type="PROSITE" id="PS00517">
    <property type="entry name" value="RNASE_3_1"/>
    <property type="match status" value="1"/>
</dbReference>
<dbReference type="PROSITE" id="PS50137">
    <property type="entry name" value="DS_RBD"/>
    <property type="match status" value="1"/>
</dbReference>
<comment type="catalytic activity">
    <reaction evidence="1 15">
        <text>Endonucleolytic cleavage to 5'-phosphomonoester.</text>
        <dbReference type="EC" id="3.1.26.3"/>
    </reaction>
</comment>
<dbReference type="InterPro" id="IPR014720">
    <property type="entry name" value="dsRBD_dom"/>
</dbReference>
<gene>
    <name evidence="15 19" type="primary">rnc</name>
    <name evidence="19" type="ORF">EXT02_00735</name>
</gene>
<evidence type="ECO:0000256" key="2">
    <source>
        <dbReference type="ARBA" id="ARBA00004496"/>
    </source>
</evidence>
<evidence type="ECO:0000256" key="12">
    <source>
        <dbReference type="ARBA" id="ARBA00022801"/>
    </source>
</evidence>
<dbReference type="AlphaFoldDB" id="A0A4P6MDS3"/>
<dbReference type="EMBL" id="CP035949">
    <property type="protein sequence ID" value="QBF23745.1"/>
    <property type="molecule type" value="Genomic_DNA"/>
</dbReference>
<keyword evidence="20" id="KW-1185">Reference proteome</keyword>
<evidence type="ECO:0000256" key="4">
    <source>
        <dbReference type="ARBA" id="ARBA00011738"/>
    </source>
</evidence>
<keyword evidence="13 15" id="KW-0460">Magnesium</keyword>
<dbReference type="FunFam" id="1.10.1520.10:FF:000001">
    <property type="entry name" value="Ribonuclease 3"/>
    <property type="match status" value="1"/>
</dbReference>
<feature type="region of interest" description="Disordered" evidence="16">
    <location>
        <begin position="215"/>
        <end position="238"/>
    </location>
</feature>
<feature type="domain" description="RNase III" evidence="18">
    <location>
        <begin position="4"/>
        <end position="130"/>
    </location>
</feature>
<dbReference type="HAMAP" id="MF_00104">
    <property type="entry name" value="RNase_III"/>
    <property type="match status" value="1"/>
</dbReference>
<evidence type="ECO:0000256" key="9">
    <source>
        <dbReference type="ARBA" id="ARBA00022722"/>
    </source>
</evidence>
<evidence type="ECO:0000256" key="7">
    <source>
        <dbReference type="ARBA" id="ARBA00022664"/>
    </source>
</evidence>
<keyword evidence="10 15" id="KW-0479">Metal-binding</keyword>
<evidence type="ECO:0000256" key="13">
    <source>
        <dbReference type="ARBA" id="ARBA00022842"/>
    </source>
</evidence>
<keyword evidence="8 15" id="KW-0819">tRNA processing</keyword>
<keyword evidence="6 15" id="KW-0698">rRNA processing</keyword>
<keyword evidence="9 15" id="KW-0540">Nuclease</keyword>
<evidence type="ECO:0000256" key="10">
    <source>
        <dbReference type="ARBA" id="ARBA00022723"/>
    </source>
</evidence>
<dbReference type="GO" id="GO:0005737">
    <property type="term" value="C:cytoplasm"/>
    <property type="evidence" value="ECO:0007669"/>
    <property type="project" value="UniProtKB-SubCell"/>
</dbReference>
<feature type="active site" evidence="15">
    <location>
        <position position="119"/>
    </location>
</feature>
<evidence type="ECO:0000256" key="6">
    <source>
        <dbReference type="ARBA" id="ARBA00022552"/>
    </source>
</evidence>
<evidence type="ECO:0000259" key="18">
    <source>
        <dbReference type="PROSITE" id="PS50142"/>
    </source>
</evidence>
<dbReference type="SUPFAM" id="SSF69065">
    <property type="entry name" value="RNase III domain-like"/>
    <property type="match status" value="1"/>
</dbReference>
<feature type="domain" description="DRBM" evidence="17">
    <location>
        <begin position="154"/>
        <end position="222"/>
    </location>
</feature>
<evidence type="ECO:0000256" key="14">
    <source>
        <dbReference type="ARBA" id="ARBA00022884"/>
    </source>
</evidence>
<dbReference type="InterPro" id="IPR011907">
    <property type="entry name" value="RNase_III"/>
</dbReference>
<dbReference type="InterPro" id="IPR036389">
    <property type="entry name" value="RNase_III_sf"/>
</dbReference>
<dbReference type="GO" id="GO:0010468">
    <property type="term" value="P:regulation of gene expression"/>
    <property type="evidence" value="ECO:0007669"/>
    <property type="project" value="TreeGrafter"/>
</dbReference>
<evidence type="ECO:0000259" key="17">
    <source>
        <dbReference type="PROSITE" id="PS50137"/>
    </source>
</evidence>
<accession>A0A4P6MDS3</accession>
<dbReference type="PANTHER" id="PTHR11207">
    <property type="entry name" value="RIBONUCLEASE III"/>
    <property type="match status" value="1"/>
</dbReference>
<dbReference type="Proteomes" id="UP000289726">
    <property type="component" value="Chromosome"/>
</dbReference>
<keyword evidence="5 15" id="KW-0963">Cytoplasm</keyword>
<dbReference type="GO" id="GO:0004525">
    <property type="term" value="F:ribonuclease III activity"/>
    <property type="evidence" value="ECO:0007669"/>
    <property type="project" value="UniProtKB-UniRule"/>
</dbReference>
<evidence type="ECO:0000256" key="15">
    <source>
        <dbReference type="HAMAP-Rule" id="MF_00104"/>
    </source>
</evidence>
<dbReference type="GO" id="GO:0008033">
    <property type="term" value="P:tRNA processing"/>
    <property type="evidence" value="ECO:0007669"/>
    <property type="project" value="UniProtKB-KW"/>
</dbReference>
<feature type="active site" evidence="15">
    <location>
        <position position="49"/>
    </location>
</feature>
<dbReference type="RefSeq" id="WP_130427456.1">
    <property type="nucleotide sequence ID" value="NZ_CP035949.1"/>
</dbReference>
<evidence type="ECO:0000313" key="20">
    <source>
        <dbReference type="Proteomes" id="UP000289726"/>
    </source>
</evidence>
<dbReference type="SUPFAM" id="SSF54768">
    <property type="entry name" value="dsRNA-binding domain-like"/>
    <property type="match status" value="1"/>
</dbReference>
<dbReference type="InterPro" id="IPR000999">
    <property type="entry name" value="RNase_III_dom"/>
</dbReference>
<feature type="binding site" evidence="15">
    <location>
        <position position="119"/>
    </location>
    <ligand>
        <name>Mg(2+)</name>
        <dbReference type="ChEBI" id="CHEBI:18420"/>
    </ligand>
</feature>
<keyword evidence="15" id="KW-0699">rRNA-binding</keyword>